<dbReference type="InterPro" id="IPR003439">
    <property type="entry name" value="ABC_transporter-like_ATP-bd"/>
</dbReference>
<dbReference type="NCBIfam" id="TIGR00630">
    <property type="entry name" value="uvra"/>
    <property type="match status" value="1"/>
</dbReference>
<keyword evidence="8 14" id="KW-0863">Zinc-finger</keyword>
<feature type="binding site" evidence="14">
    <location>
        <begin position="637"/>
        <end position="644"/>
    </location>
    <ligand>
        <name>ATP</name>
        <dbReference type="ChEBI" id="CHEBI:30616"/>
    </ligand>
</feature>
<keyword evidence="11 14" id="KW-0267">Excision nuclease</keyword>
<evidence type="ECO:0000256" key="9">
    <source>
        <dbReference type="ARBA" id="ARBA00022833"/>
    </source>
</evidence>
<evidence type="ECO:0000313" key="17">
    <source>
        <dbReference type="Proteomes" id="UP000675968"/>
    </source>
</evidence>
<evidence type="ECO:0000313" key="16">
    <source>
        <dbReference type="EMBL" id="MBS3061962.1"/>
    </source>
</evidence>
<evidence type="ECO:0000256" key="3">
    <source>
        <dbReference type="ARBA" id="ARBA00022723"/>
    </source>
</evidence>
<comment type="caution">
    <text evidence="16">The sequence shown here is derived from an EMBL/GenBank/DDBJ whole genome shotgun (WGS) entry which is preliminary data.</text>
</comment>
<evidence type="ECO:0000256" key="10">
    <source>
        <dbReference type="ARBA" id="ARBA00022840"/>
    </source>
</evidence>
<dbReference type="InterPro" id="IPR013815">
    <property type="entry name" value="ATP_grasp_subdomain_1"/>
</dbReference>
<evidence type="ECO:0000256" key="5">
    <source>
        <dbReference type="ARBA" id="ARBA00022741"/>
    </source>
</evidence>
<keyword evidence="6 14" id="KW-0227">DNA damage</keyword>
<dbReference type="CDD" id="cd03270">
    <property type="entry name" value="ABC_UvrA_I"/>
    <property type="match status" value="1"/>
</dbReference>
<dbReference type="Gene3D" id="1.20.1580.10">
    <property type="entry name" value="ABC transporter ATPase like domain"/>
    <property type="match status" value="2"/>
</dbReference>
<feature type="binding site" evidence="14">
    <location>
        <begin position="32"/>
        <end position="39"/>
    </location>
    <ligand>
        <name>ATP</name>
        <dbReference type="ChEBI" id="CHEBI:30616"/>
    </ligand>
</feature>
<comment type="similarity">
    <text evidence="14">Belongs to the ABC transporter superfamily. UvrA family.</text>
</comment>
<evidence type="ECO:0000256" key="14">
    <source>
        <dbReference type="HAMAP-Rule" id="MF_00205"/>
    </source>
</evidence>
<dbReference type="GO" id="GO:0008270">
    <property type="term" value="F:zinc ion binding"/>
    <property type="evidence" value="ECO:0007669"/>
    <property type="project" value="UniProtKB-UniRule"/>
</dbReference>
<dbReference type="EMBL" id="JAGVWC010000011">
    <property type="protein sequence ID" value="MBS3061962.1"/>
    <property type="molecule type" value="Genomic_DNA"/>
</dbReference>
<dbReference type="InterPro" id="IPR041552">
    <property type="entry name" value="UvrA_DNA-bd"/>
</dbReference>
<keyword evidence="10 14" id="KW-0067">ATP-binding</keyword>
<feature type="domain" description="ABC transporter" evidence="15">
    <location>
        <begin position="602"/>
        <end position="933"/>
    </location>
</feature>
<evidence type="ECO:0000256" key="13">
    <source>
        <dbReference type="ARBA" id="ARBA00023204"/>
    </source>
</evidence>
<evidence type="ECO:0000259" key="15">
    <source>
        <dbReference type="PROSITE" id="PS50893"/>
    </source>
</evidence>
<dbReference type="InterPro" id="IPR017871">
    <property type="entry name" value="ABC_transporter-like_CS"/>
</dbReference>
<evidence type="ECO:0000256" key="7">
    <source>
        <dbReference type="ARBA" id="ARBA00022769"/>
    </source>
</evidence>
<dbReference type="GO" id="GO:0009432">
    <property type="term" value="P:SOS response"/>
    <property type="evidence" value="ECO:0007669"/>
    <property type="project" value="UniProtKB-UniRule"/>
</dbReference>
<dbReference type="GO" id="GO:0005737">
    <property type="term" value="C:cytoplasm"/>
    <property type="evidence" value="ECO:0007669"/>
    <property type="project" value="UniProtKB-SubCell"/>
</dbReference>
<evidence type="ECO:0000256" key="4">
    <source>
        <dbReference type="ARBA" id="ARBA00022737"/>
    </source>
</evidence>
<evidence type="ECO:0000256" key="6">
    <source>
        <dbReference type="ARBA" id="ARBA00022763"/>
    </source>
</evidence>
<dbReference type="GO" id="GO:0005524">
    <property type="term" value="F:ATP binding"/>
    <property type="evidence" value="ECO:0007669"/>
    <property type="project" value="UniProtKB-UniRule"/>
</dbReference>
<proteinExistence type="inferred from homology"/>
<dbReference type="Gene3D" id="3.30.1490.20">
    <property type="entry name" value="ATP-grasp fold, A domain"/>
    <property type="match status" value="1"/>
</dbReference>
<dbReference type="PANTHER" id="PTHR43152:SF3">
    <property type="entry name" value="UVRABC SYSTEM PROTEIN A"/>
    <property type="match status" value="1"/>
</dbReference>
<keyword evidence="3 14" id="KW-0479">Metal-binding</keyword>
<dbReference type="AlphaFoldDB" id="A0A8T4L7T4"/>
<dbReference type="Pfam" id="PF17760">
    <property type="entry name" value="UvrA_inter"/>
    <property type="match status" value="1"/>
</dbReference>
<organism evidence="16 17">
    <name type="scientific">Candidatus Iainarchaeum sp</name>
    <dbReference type="NCBI Taxonomy" id="3101447"/>
    <lineage>
        <taxon>Archaea</taxon>
        <taxon>Candidatus Iainarchaeota</taxon>
        <taxon>Candidatus Iainarchaeia</taxon>
        <taxon>Candidatus Iainarchaeales</taxon>
        <taxon>Candidatus Iainarchaeaceae</taxon>
        <taxon>Candidatus Iainarchaeum</taxon>
    </lineage>
</organism>
<feature type="zinc finger region" description="C4-type" evidence="14">
    <location>
        <begin position="736"/>
        <end position="762"/>
    </location>
</feature>
<dbReference type="InterPro" id="IPR027417">
    <property type="entry name" value="P-loop_NTPase"/>
</dbReference>
<dbReference type="Gene3D" id="1.10.8.280">
    <property type="entry name" value="ABC transporter ATPase domain-like"/>
    <property type="match status" value="1"/>
</dbReference>
<keyword evidence="12 14" id="KW-0238">DNA-binding</keyword>
<dbReference type="SUPFAM" id="SSF52540">
    <property type="entry name" value="P-loop containing nucleoside triphosphate hydrolases"/>
    <property type="match status" value="2"/>
</dbReference>
<dbReference type="FunFam" id="3.40.50.300:FF:000028">
    <property type="entry name" value="UvrABC system protein A"/>
    <property type="match status" value="1"/>
</dbReference>
<keyword evidence="13 14" id="KW-0234">DNA repair</keyword>
<keyword evidence="7 14" id="KW-0228">DNA excision</keyword>
<comment type="subcellular location">
    <subcellularLocation>
        <location evidence="1 14">Cytoplasm</location>
    </subcellularLocation>
</comment>
<dbReference type="PANTHER" id="PTHR43152">
    <property type="entry name" value="UVRABC SYSTEM PROTEIN A"/>
    <property type="match status" value="1"/>
</dbReference>
<sequence>MDDFIRLRGCREHNLKNISLDLPRNKLIVITGVSGSGKSTLAFDTLYAEGQRRYVESLSAYARQFLGLMNKPDVDSIEGLSPAISIEQKSTSKNPRSTVGTITEIFDYLRLLYARIGTPHCPVCGKVLSSTSTDAIVDSIFKQYASQPIQVMAPIVRQKKGTYEKMVEDLGKKGFARFFIDGFSYSAGDKLDLDKQKKHSIDVVVDRLAVLKENQSRIADAIETAAGLANGFVVVKSGKDSKSYSKKLSCDEHEISFEELQPRMFSFNSPFGACDECHGIGYKQEFDPDLVIPDKTVSILKGAIALPGFGSLTGWRGQQLASLARHFKFSLNVSWNQLSKQYQKIILYGSDEPVKFEYNSVNTDSSFSGTTRFEGIIPLQKRLYTETKSERRRQDMEEFMRVQTCETCKGHRLKPLSLAVTVGEKNVIEVSDLTVLDLVDFFKNLDLSKKDFEISRQVLKEIRDRLFFIRNVGLGYLTLSRPAATLSGGESQRIRLATQIGSNLTGVMYILDEPSIGLHQRDNQRLIETLQRLRDLGNTVLVVEHDDDTIRQADFVIDIGPGAGIHGGFVVATGTPAEIEANPKSLTGKFLSGKEKIPVPKTRRKSEKKLVLFGCKEHNLKNIDVEFPLGVMTCITGVSGSGKSSLINDTLFPLLSNRLNHSDLKVGLFSKLTGLDQIDKVININQQPIGRTPRSNPGTYIGVFDLVRDLYASTREAKIRGFGPGRFSFNVPGGRCEACEGNGSNTIEMNFLPDVTVVCEECKGTRFNRETLSITYKGKNVSDVLNMSVEEAVVFFENIPRIRNKLALLADVGLNYIKMGQSATTLSGGEAQRVKIAKELSKRETGSTIYLLDEPTTGLHFADVKKLLEVLNRLIASRNTVIIVEHNLDVIKSADYIIDLGPEGGLGGGQIIAKGTPEDVTANSKSYTGQFLKQTLSPKEKNVSSPINEKTD</sequence>
<dbReference type="GO" id="GO:0009381">
    <property type="term" value="F:excinuclease ABC activity"/>
    <property type="evidence" value="ECO:0007669"/>
    <property type="project" value="UniProtKB-UniRule"/>
</dbReference>
<gene>
    <name evidence="14 16" type="primary">uvrA</name>
    <name evidence="16" type="ORF">J4215_05260</name>
</gene>
<dbReference type="NCBIfam" id="NF001503">
    <property type="entry name" value="PRK00349.1"/>
    <property type="match status" value="1"/>
</dbReference>
<reference evidence="16" key="1">
    <citation type="submission" date="2021-03" db="EMBL/GenBank/DDBJ databases">
        <authorList>
            <person name="Jaffe A."/>
        </authorList>
    </citation>
    <scope>NUCLEOTIDE SEQUENCE</scope>
    <source>
        <strain evidence="16">RIFCSPLOWO2_01_FULL_AR10_48_17</strain>
    </source>
</reference>
<dbReference type="HAMAP" id="MF_00205">
    <property type="entry name" value="UvrA"/>
    <property type="match status" value="1"/>
</dbReference>
<dbReference type="Pfam" id="PF00005">
    <property type="entry name" value="ABC_tran"/>
    <property type="match status" value="1"/>
</dbReference>
<keyword evidence="5 14" id="KW-0547">Nucleotide-binding</keyword>
<dbReference type="GO" id="GO:0009380">
    <property type="term" value="C:excinuclease repair complex"/>
    <property type="evidence" value="ECO:0007669"/>
    <property type="project" value="InterPro"/>
</dbReference>
<keyword evidence="2 14" id="KW-0963">Cytoplasm</keyword>
<evidence type="ECO:0000256" key="2">
    <source>
        <dbReference type="ARBA" id="ARBA00022490"/>
    </source>
</evidence>
<dbReference type="GO" id="GO:0003677">
    <property type="term" value="F:DNA binding"/>
    <property type="evidence" value="ECO:0007669"/>
    <property type="project" value="UniProtKB-UniRule"/>
</dbReference>
<dbReference type="Proteomes" id="UP000675968">
    <property type="component" value="Unassembled WGS sequence"/>
</dbReference>
<comment type="function">
    <text evidence="14">The UvrABC repair system catalyzes the recognition and processing of DNA lesions. UvrA is an ATPase and a DNA-binding protein. A damage recognition complex composed of 2 UvrA and 2 UvrB subunits scans DNA for abnormalities. When the presence of a lesion has been verified by UvrB, the UvrA molecules dissociate.</text>
</comment>
<keyword evidence="16" id="KW-0378">Hydrolase</keyword>
<dbReference type="PROSITE" id="PS50893">
    <property type="entry name" value="ABC_TRANSPORTER_2"/>
    <property type="match status" value="1"/>
</dbReference>
<evidence type="ECO:0000256" key="8">
    <source>
        <dbReference type="ARBA" id="ARBA00022771"/>
    </source>
</evidence>
<dbReference type="Gene3D" id="3.40.50.300">
    <property type="entry name" value="P-loop containing nucleotide triphosphate hydrolases"/>
    <property type="match status" value="2"/>
</dbReference>
<dbReference type="PROSITE" id="PS00211">
    <property type="entry name" value="ABC_TRANSPORTER_1"/>
    <property type="match status" value="2"/>
</dbReference>
<accession>A0A8T4L7T4</accession>
<dbReference type="CDD" id="cd03271">
    <property type="entry name" value="ABC_UvrA_II"/>
    <property type="match status" value="1"/>
</dbReference>
<dbReference type="InterPro" id="IPR004602">
    <property type="entry name" value="UvrA"/>
</dbReference>
<evidence type="ECO:0000256" key="12">
    <source>
        <dbReference type="ARBA" id="ARBA00023125"/>
    </source>
</evidence>
<dbReference type="Pfam" id="PF17755">
    <property type="entry name" value="UvrA_DNA-bind"/>
    <property type="match status" value="1"/>
</dbReference>
<dbReference type="GO" id="GO:0016887">
    <property type="term" value="F:ATP hydrolysis activity"/>
    <property type="evidence" value="ECO:0007669"/>
    <property type="project" value="InterPro"/>
</dbReference>
<evidence type="ECO:0000256" key="1">
    <source>
        <dbReference type="ARBA" id="ARBA00004496"/>
    </source>
</evidence>
<name>A0A8T4L7T4_9ARCH</name>
<keyword evidence="9 14" id="KW-0862">Zinc</keyword>
<protein>
    <recommendedName>
        <fullName evidence="14">UvrABC system protein A</fullName>
        <shortName evidence="14">UvrA protein</shortName>
    </recommendedName>
    <alternativeName>
        <fullName evidence="14">Excinuclease ABC subunit A</fullName>
    </alternativeName>
</protein>
<keyword evidence="14" id="KW-0742">SOS response</keyword>
<keyword evidence="4 14" id="KW-0677">Repeat</keyword>
<reference evidence="16" key="2">
    <citation type="submission" date="2021-05" db="EMBL/GenBank/DDBJ databases">
        <title>Protein family content uncovers lineage relationships and bacterial pathway maintenance mechanisms in DPANN archaea.</title>
        <authorList>
            <person name="Castelle C.J."/>
            <person name="Meheust R."/>
            <person name="Jaffe A.L."/>
            <person name="Seitz K."/>
            <person name="Gong X."/>
            <person name="Baker B.J."/>
            <person name="Banfield J.F."/>
        </authorList>
    </citation>
    <scope>NUCLEOTIDE SEQUENCE</scope>
    <source>
        <strain evidence="16">RIFCSPLOWO2_01_FULL_AR10_48_17</strain>
    </source>
</reference>
<dbReference type="GO" id="GO:0006289">
    <property type="term" value="P:nucleotide-excision repair"/>
    <property type="evidence" value="ECO:0007669"/>
    <property type="project" value="UniProtKB-UniRule"/>
</dbReference>
<feature type="zinc finger region" description="C4-type" evidence="14">
    <location>
        <begin position="250"/>
        <end position="277"/>
    </location>
</feature>
<comment type="subunit">
    <text evidence="14">Forms a heterotetramer with UvrB during the search for lesions.</text>
</comment>
<evidence type="ECO:0000256" key="11">
    <source>
        <dbReference type="ARBA" id="ARBA00022881"/>
    </source>
</evidence>
<dbReference type="InterPro" id="IPR041102">
    <property type="entry name" value="UvrA_inter"/>
</dbReference>